<feature type="compositionally biased region" description="Polar residues" evidence="1">
    <location>
        <begin position="282"/>
        <end position="296"/>
    </location>
</feature>
<dbReference type="Proteomes" id="UP000001194">
    <property type="component" value="Unassembled WGS sequence"/>
</dbReference>
<feature type="region of interest" description="Disordered" evidence="1">
    <location>
        <begin position="61"/>
        <end position="98"/>
    </location>
</feature>
<evidence type="ECO:0000256" key="2">
    <source>
        <dbReference type="SAM" id="Phobius"/>
    </source>
</evidence>
<feature type="region of interest" description="Disordered" evidence="1">
    <location>
        <begin position="282"/>
        <end position="305"/>
    </location>
</feature>
<feature type="transmembrane region" description="Helical" evidence="2">
    <location>
        <begin position="156"/>
        <end position="175"/>
    </location>
</feature>
<dbReference type="GeneID" id="6077786"/>
<evidence type="ECO:0000313" key="4">
    <source>
        <dbReference type="Proteomes" id="UP000001194"/>
    </source>
</evidence>
<dbReference type="InParanoid" id="B0DE41"/>
<gene>
    <name evidence="3" type="ORF">LACBIDRAFT_294575</name>
</gene>
<reference evidence="3 4" key="1">
    <citation type="journal article" date="2008" name="Nature">
        <title>The genome of Laccaria bicolor provides insights into mycorrhizal symbiosis.</title>
        <authorList>
            <person name="Martin F."/>
            <person name="Aerts A."/>
            <person name="Ahren D."/>
            <person name="Brun A."/>
            <person name="Danchin E.G.J."/>
            <person name="Duchaussoy F."/>
            <person name="Gibon J."/>
            <person name="Kohler A."/>
            <person name="Lindquist E."/>
            <person name="Pereda V."/>
            <person name="Salamov A."/>
            <person name="Shapiro H.J."/>
            <person name="Wuyts J."/>
            <person name="Blaudez D."/>
            <person name="Buee M."/>
            <person name="Brokstein P."/>
            <person name="Canbaeck B."/>
            <person name="Cohen D."/>
            <person name="Courty P.E."/>
            <person name="Coutinho P.M."/>
            <person name="Delaruelle C."/>
            <person name="Detter J.C."/>
            <person name="Deveau A."/>
            <person name="DiFazio S."/>
            <person name="Duplessis S."/>
            <person name="Fraissinet-Tachet L."/>
            <person name="Lucic E."/>
            <person name="Frey-Klett P."/>
            <person name="Fourrey C."/>
            <person name="Feussner I."/>
            <person name="Gay G."/>
            <person name="Grimwood J."/>
            <person name="Hoegger P.J."/>
            <person name="Jain P."/>
            <person name="Kilaru S."/>
            <person name="Labbe J."/>
            <person name="Lin Y.C."/>
            <person name="Legue V."/>
            <person name="Le Tacon F."/>
            <person name="Marmeisse R."/>
            <person name="Melayah D."/>
            <person name="Montanini B."/>
            <person name="Muratet M."/>
            <person name="Nehls U."/>
            <person name="Niculita-Hirzel H."/>
            <person name="Oudot-Le Secq M.P."/>
            <person name="Peter M."/>
            <person name="Quesneville H."/>
            <person name="Rajashekar B."/>
            <person name="Reich M."/>
            <person name="Rouhier N."/>
            <person name="Schmutz J."/>
            <person name="Yin T."/>
            <person name="Chalot M."/>
            <person name="Henrissat B."/>
            <person name="Kuees U."/>
            <person name="Lucas S."/>
            <person name="Van de Peer Y."/>
            <person name="Podila G.K."/>
            <person name="Polle A."/>
            <person name="Pukkila P.J."/>
            <person name="Richardson P.M."/>
            <person name="Rouze P."/>
            <person name="Sanders I.R."/>
            <person name="Stajich J.E."/>
            <person name="Tunlid A."/>
            <person name="Tuskan G."/>
            <person name="Grigoriev I.V."/>
        </authorList>
    </citation>
    <scope>NUCLEOTIDE SEQUENCE [LARGE SCALE GENOMIC DNA]</scope>
    <source>
        <strain evidence="4">S238N-H82 / ATCC MYA-4686</strain>
    </source>
</reference>
<name>B0DE41_LACBS</name>
<feature type="transmembrane region" description="Helical" evidence="2">
    <location>
        <begin position="125"/>
        <end position="150"/>
    </location>
</feature>
<feature type="region of interest" description="Disordered" evidence="1">
    <location>
        <begin position="181"/>
        <end position="202"/>
    </location>
</feature>
<evidence type="ECO:0000256" key="1">
    <source>
        <dbReference type="SAM" id="MobiDB-lite"/>
    </source>
</evidence>
<proteinExistence type="predicted"/>
<keyword evidence="2" id="KW-1133">Transmembrane helix</keyword>
<dbReference type="RefSeq" id="XP_001882132.1">
    <property type="nucleotide sequence ID" value="XM_001882097.1"/>
</dbReference>
<dbReference type="AlphaFoldDB" id="B0DE41"/>
<keyword evidence="2" id="KW-0472">Membrane</keyword>
<evidence type="ECO:0000313" key="3">
    <source>
        <dbReference type="EMBL" id="EDR07201.1"/>
    </source>
</evidence>
<keyword evidence="2" id="KW-0812">Transmembrane</keyword>
<dbReference type="KEGG" id="lbc:LACBIDRAFT_294575"/>
<dbReference type="EMBL" id="DS547105">
    <property type="protein sequence ID" value="EDR07201.1"/>
    <property type="molecule type" value="Genomic_DNA"/>
</dbReference>
<protein>
    <submittedName>
        <fullName evidence="3">Predicted protein</fullName>
    </submittedName>
</protein>
<dbReference type="HOGENOM" id="CLU_912371_0_0_1"/>
<keyword evidence="4" id="KW-1185">Reference proteome</keyword>
<feature type="compositionally biased region" description="Pro residues" evidence="1">
    <location>
        <begin position="70"/>
        <end position="86"/>
    </location>
</feature>
<feature type="compositionally biased region" description="Low complexity" evidence="1">
    <location>
        <begin position="191"/>
        <end position="202"/>
    </location>
</feature>
<organism evidence="4">
    <name type="scientific">Laccaria bicolor (strain S238N-H82 / ATCC MYA-4686)</name>
    <name type="common">Bicoloured deceiver</name>
    <name type="synonym">Laccaria laccata var. bicolor</name>
    <dbReference type="NCBI Taxonomy" id="486041"/>
    <lineage>
        <taxon>Eukaryota</taxon>
        <taxon>Fungi</taxon>
        <taxon>Dikarya</taxon>
        <taxon>Basidiomycota</taxon>
        <taxon>Agaricomycotina</taxon>
        <taxon>Agaricomycetes</taxon>
        <taxon>Agaricomycetidae</taxon>
        <taxon>Agaricales</taxon>
        <taxon>Agaricineae</taxon>
        <taxon>Hydnangiaceae</taxon>
        <taxon>Laccaria</taxon>
    </lineage>
</organism>
<accession>B0DE41</accession>
<sequence length="305" mass="33858">MVINSKGEKGFVEQEIFTRSKPTTLADAWFIYSIPRQRQSKRDRQKVVKVIKVMNLSKAAPTKVKQGQLPPAPPLHPTPHPNPSQPPHKHLQHNSTHANTHEHEGFLAGYPELKRWAKIESAPKFWLSPINYVFLYPLIWYLFVVFHAFLSIPLPFYSFFIIYLPCPFVFSLDGFTSLTNTTNLPPPTGPNTPTRTPSTTNGCSPSALNSLTQLQLSAPVIGCAAGEWWEKRAGPPCSVRPFRIIGMERFVASFCFCFWLSLRVRTTGGTSSPDVFIGTSSPNVSLGTSDNPINPSTPTPGRGLG</sequence>